<reference evidence="1 2" key="1">
    <citation type="submission" date="2017-03" db="EMBL/GenBank/DDBJ databases">
        <title>Genome sequence of Clostridium oryzae DSM 28571.</title>
        <authorList>
            <person name="Poehlein A."/>
            <person name="Daniel R."/>
        </authorList>
    </citation>
    <scope>NUCLEOTIDE SEQUENCE [LARGE SCALE GENOMIC DNA]</scope>
    <source>
        <strain evidence="1 2">DSM 28571</strain>
    </source>
</reference>
<dbReference type="AlphaFoldDB" id="A0A1V4IKM0"/>
<keyword evidence="2" id="KW-1185">Reference proteome</keyword>
<evidence type="ECO:0000313" key="1">
    <source>
        <dbReference type="EMBL" id="OPJ60571.1"/>
    </source>
</evidence>
<evidence type="ECO:0000313" key="2">
    <source>
        <dbReference type="Proteomes" id="UP000190080"/>
    </source>
</evidence>
<name>A0A1V4IKM0_9CLOT</name>
<dbReference type="Proteomes" id="UP000190080">
    <property type="component" value="Unassembled WGS sequence"/>
</dbReference>
<organism evidence="1 2">
    <name type="scientific">Clostridium oryzae</name>
    <dbReference type="NCBI Taxonomy" id="1450648"/>
    <lineage>
        <taxon>Bacteria</taxon>
        <taxon>Bacillati</taxon>
        <taxon>Bacillota</taxon>
        <taxon>Clostridia</taxon>
        <taxon>Eubacteriales</taxon>
        <taxon>Clostridiaceae</taxon>
        <taxon>Clostridium</taxon>
    </lineage>
</organism>
<accession>A0A1V4IKM0</accession>
<dbReference type="RefSeq" id="WP_139376042.1">
    <property type="nucleotide sequence ID" value="NZ_MZGV01000030.1"/>
</dbReference>
<dbReference type="STRING" id="1450648.CLORY_27470"/>
<comment type="caution">
    <text evidence="1">The sequence shown here is derived from an EMBL/GenBank/DDBJ whole genome shotgun (WGS) entry which is preliminary data.</text>
</comment>
<dbReference type="OrthoDB" id="5770817at2"/>
<proteinExistence type="predicted"/>
<gene>
    <name evidence="1" type="ORF">CLORY_27470</name>
</gene>
<dbReference type="EMBL" id="MZGV01000030">
    <property type="protein sequence ID" value="OPJ60571.1"/>
    <property type="molecule type" value="Genomic_DNA"/>
</dbReference>
<sequence length="81" mass="9594">MKWEEVRKIYPNTFVKFEVVESHMEEDKEIVDEVAFIKAINDGKAAMKEHLNCKKGQYVYNTIKDKIEIQLIKYIGIRGKM</sequence>
<protein>
    <submittedName>
        <fullName evidence="1">Uncharacterized protein</fullName>
    </submittedName>
</protein>